<dbReference type="Proteomes" id="UP000603352">
    <property type="component" value="Unassembled WGS sequence"/>
</dbReference>
<accession>A0ABQ1IQA7</accession>
<dbReference type="EMBL" id="BMDZ01000043">
    <property type="protein sequence ID" value="GGB49874.1"/>
    <property type="molecule type" value="Genomic_DNA"/>
</dbReference>
<keyword evidence="2" id="KW-0732">Signal</keyword>
<keyword evidence="4" id="KW-1185">Reference proteome</keyword>
<sequence length="598" mass="64492">MKRHPLRTGAMPLIVVATMLAPALAADAPPDEASRQALFQGLNLSVSPTPPTDIPGGAGSAGLVDASAFAWQEFIALNWPALRRNGQVVRDQPDPQAVFGSPGSGPLVWETFRHKVEIFPGSNSPSDPPHGYNSGTQGDPHGYSAPPVYVYSPAIYPNGGQVGACPGQPAVAQAPWINLDETSEIGLTNMYAGVLNNVAPSVSNSAPPQFRYLAKANSAEYNYVVDQKLWYAGTNTPLQARIDAWEAGISAGIPADPGSVVTLPAGTIEVKSAWRMLAPGEDASRYHTNTVRYYEADAAGVPCYWQAEWALAALHIIQKTPSAPYFIFATFEQADNIVQPDGTPIENAAGAMVQQPVGATPTTPYLYYQDRANNPIVVPNFNVYCNNTGSRLFYHEIPAAGDFQGTPVGGNICVNKRYEPIPYEIQQINTIFQNQIRDYNTSNGLSTSPWLNYKLISVQAVPFNKSDIVTTFNSTRQRGSYYQANIVVETDYTLQQFSGRIADDNAPTDYPKGGNQPNFQNVYLPEGNSFKTYQMGGCMGCHGNAQLGGTDFSFLFGGNTLSAKPDLPDPDDAVEARAFYRARLSDLLSLPAQGTAAK</sequence>
<evidence type="ECO:0000313" key="4">
    <source>
        <dbReference type="Proteomes" id="UP000603352"/>
    </source>
</evidence>
<organism evidence="3 4">
    <name type="scientific">Tistrella bauzanensis</name>
    <dbReference type="NCBI Taxonomy" id="657419"/>
    <lineage>
        <taxon>Bacteria</taxon>
        <taxon>Pseudomonadati</taxon>
        <taxon>Pseudomonadota</taxon>
        <taxon>Alphaproteobacteria</taxon>
        <taxon>Geminicoccales</taxon>
        <taxon>Geminicoccaceae</taxon>
        <taxon>Tistrella</taxon>
    </lineage>
</organism>
<evidence type="ECO:0000256" key="2">
    <source>
        <dbReference type="SAM" id="SignalP"/>
    </source>
</evidence>
<protein>
    <recommendedName>
        <fullName evidence="5">Cytochrome c domain-containing protein</fullName>
    </recommendedName>
</protein>
<feature type="chain" id="PRO_5045514294" description="Cytochrome c domain-containing protein" evidence="2">
    <location>
        <begin position="26"/>
        <end position="598"/>
    </location>
</feature>
<evidence type="ECO:0000256" key="1">
    <source>
        <dbReference type="SAM" id="MobiDB-lite"/>
    </source>
</evidence>
<evidence type="ECO:0000313" key="3">
    <source>
        <dbReference type="EMBL" id="GGB49874.1"/>
    </source>
</evidence>
<gene>
    <name evidence="3" type="ORF">GCM10011505_33730</name>
</gene>
<feature type="region of interest" description="Disordered" evidence="1">
    <location>
        <begin position="119"/>
        <end position="139"/>
    </location>
</feature>
<feature type="signal peptide" evidence="2">
    <location>
        <begin position="1"/>
        <end position="25"/>
    </location>
</feature>
<name>A0ABQ1IQA7_9PROT</name>
<comment type="caution">
    <text evidence="3">The sequence shown here is derived from an EMBL/GenBank/DDBJ whole genome shotgun (WGS) entry which is preliminary data.</text>
</comment>
<reference evidence="4" key="1">
    <citation type="journal article" date="2019" name="Int. J. Syst. Evol. Microbiol.">
        <title>The Global Catalogue of Microorganisms (GCM) 10K type strain sequencing project: providing services to taxonomists for standard genome sequencing and annotation.</title>
        <authorList>
            <consortium name="The Broad Institute Genomics Platform"/>
            <consortium name="The Broad Institute Genome Sequencing Center for Infectious Disease"/>
            <person name="Wu L."/>
            <person name="Ma J."/>
        </authorList>
    </citation>
    <scope>NUCLEOTIDE SEQUENCE [LARGE SCALE GENOMIC DNA]</scope>
    <source>
        <strain evidence="4">CGMCC 1.10188</strain>
    </source>
</reference>
<evidence type="ECO:0008006" key="5">
    <source>
        <dbReference type="Google" id="ProtNLM"/>
    </source>
</evidence>
<dbReference type="RefSeq" id="WP_372402693.1">
    <property type="nucleotide sequence ID" value="NZ_CP121009.1"/>
</dbReference>
<proteinExistence type="predicted"/>